<evidence type="ECO:0000259" key="2">
    <source>
        <dbReference type="Pfam" id="PF13966"/>
    </source>
</evidence>
<dbReference type="PANTHER" id="PTHR33116:SF78">
    <property type="entry name" value="OS12G0587133 PROTEIN"/>
    <property type="match status" value="1"/>
</dbReference>
<name>A0A498JYN0_MALDO</name>
<dbReference type="EMBL" id="RDQH01000331">
    <property type="protein sequence ID" value="RXH98271.1"/>
    <property type="molecule type" value="Genomic_DNA"/>
</dbReference>
<reference evidence="3 4" key="1">
    <citation type="submission" date="2018-10" db="EMBL/GenBank/DDBJ databases">
        <title>A high-quality apple genome assembly.</title>
        <authorList>
            <person name="Hu J."/>
        </authorList>
    </citation>
    <scope>NUCLEOTIDE SEQUENCE [LARGE SCALE GENOMIC DNA]</scope>
    <source>
        <strain evidence="4">cv. HFTH1</strain>
        <tissue evidence="3">Young leaf</tissue>
    </source>
</reference>
<proteinExistence type="predicted"/>
<evidence type="ECO:0000256" key="1">
    <source>
        <dbReference type="SAM" id="MobiDB-lite"/>
    </source>
</evidence>
<evidence type="ECO:0000313" key="3">
    <source>
        <dbReference type="EMBL" id="RXH98271.1"/>
    </source>
</evidence>
<protein>
    <recommendedName>
        <fullName evidence="2">Reverse transcriptase zinc-binding domain-containing protein</fullName>
    </recommendedName>
</protein>
<dbReference type="PANTHER" id="PTHR33116">
    <property type="entry name" value="REVERSE TRANSCRIPTASE ZINC-BINDING DOMAIN-CONTAINING PROTEIN-RELATED-RELATED"/>
    <property type="match status" value="1"/>
</dbReference>
<organism evidence="3 4">
    <name type="scientific">Malus domestica</name>
    <name type="common">Apple</name>
    <name type="synonym">Pyrus malus</name>
    <dbReference type="NCBI Taxonomy" id="3750"/>
    <lineage>
        <taxon>Eukaryota</taxon>
        <taxon>Viridiplantae</taxon>
        <taxon>Streptophyta</taxon>
        <taxon>Embryophyta</taxon>
        <taxon>Tracheophyta</taxon>
        <taxon>Spermatophyta</taxon>
        <taxon>Magnoliopsida</taxon>
        <taxon>eudicotyledons</taxon>
        <taxon>Gunneridae</taxon>
        <taxon>Pentapetalae</taxon>
        <taxon>rosids</taxon>
        <taxon>fabids</taxon>
        <taxon>Rosales</taxon>
        <taxon>Rosaceae</taxon>
        <taxon>Amygdaloideae</taxon>
        <taxon>Maleae</taxon>
        <taxon>Malus</taxon>
    </lineage>
</organism>
<dbReference type="InterPro" id="IPR026960">
    <property type="entry name" value="RVT-Znf"/>
</dbReference>
<sequence>MMGDPLGSFRVSSHKQNREGLVGAQSRQYRATNNVWTPSSFGIYSAASAWDKFRKSKPTVGWSKLVWYNQNIPKMSFILWLVIKCKLSTMDRILTFASSVPVTCVLCSSATESHCHLFFECPFTDGIWPSVLFKCGVPWLRLPWPLFVMWATSCCRGKSLSSIVLKLSLDVTVYYVWREWNNRRFKNSSQPISTHLSPPLDFD</sequence>
<feature type="domain" description="Reverse transcriptase zinc-binding" evidence="2">
    <location>
        <begin position="44"/>
        <end position="128"/>
    </location>
</feature>
<keyword evidence="4" id="KW-1185">Reference proteome</keyword>
<dbReference type="AlphaFoldDB" id="A0A498JYN0"/>
<dbReference type="STRING" id="3750.A0A498JYN0"/>
<evidence type="ECO:0000313" key="4">
    <source>
        <dbReference type="Proteomes" id="UP000290289"/>
    </source>
</evidence>
<feature type="region of interest" description="Disordered" evidence="1">
    <location>
        <begin position="1"/>
        <end position="21"/>
    </location>
</feature>
<dbReference type="Pfam" id="PF13966">
    <property type="entry name" value="zf-RVT"/>
    <property type="match status" value="1"/>
</dbReference>
<accession>A0A498JYN0</accession>
<gene>
    <name evidence="3" type="ORF">DVH24_010596</name>
</gene>
<dbReference type="Proteomes" id="UP000290289">
    <property type="component" value="Chromosome 5"/>
</dbReference>
<comment type="caution">
    <text evidence="3">The sequence shown here is derived from an EMBL/GenBank/DDBJ whole genome shotgun (WGS) entry which is preliminary data.</text>
</comment>